<keyword evidence="3" id="KW-1185">Reference proteome</keyword>
<evidence type="ECO:0000313" key="2">
    <source>
        <dbReference type="EMBL" id="MBC5664280.1"/>
    </source>
</evidence>
<dbReference type="Proteomes" id="UP000647235">
    <property type="component" value="Unassembled WGS sequence"/>
</dbReference>
<evidence type="ECO:0000313" key="3">
    <source>
        <dbReference type="Proteomes" id="UP000647235"/>
    </source>
</evidence>
<comment type="caution">
    <text evidence="2">The sequence shown here is derived from an EMBL/GenBank/DDBJ whole genome shotgun (WGS) entry which is preliminary data.</text>
</comment>
<dbReference type="InterPro" id="IPR046240">
    <property type="entry name" value="DUF6273"/>
</dbReference>
<feature type="domain" description="BIG2" evidence="1">
    <location>
        <begin position="444"/>
        <end position="523"/>
    </location>
</feature>
<dbReference type="Pfam" id="PF19789">
    <property type="entry name" value="DUF6273"/>
    <property type="match status" value="1"/>
</dbReference>
<dbReference type="RefSeq" id="WP_186855400.1">
    <property type="nucleotide sequence ID" value="NZ_JACOOY010000003.1"/>
</dbReference>
<dbReference type="SMART" id="SM00635">
    <property type="entry name" value="BID_2"/>
    <property type="match status" value="2"/>
</dbReference>
<gene>
    <name evidence="2" type="ORF">H8S07_03115</name>
</gene>
<name>A0ABR7ESF9_9FIRM</name>
<accession>A0ABR7ESF9</accession>
<sequence length="528" mass="58336">MNRLHLKKIFSGIVLVSVLTVTGTLSSLICPAETVRASDTLSNPKITDDSSLYAGKKVTWDCVWLGSYPQSEVTAENGQIYEKLKAAADSQWDENGDITIGNYKYRRLCRSQTDVSYLLAPDYWPTTKYSQTYNIFPWEDNSTWHYFRYEPLKWRVLKMNKSTAFLLADKIFYRGSLTDIPDFFNNKLFFQIFSSEEQAAVVDTTRNNYKPSVNKLFLLSNSEAYGSGALAYGFTDVTLLEDNARRAKCTDFAFAQNVWRDKRPQYAGNCNWRLETYDTTRALYDSVQTTGEIMKNSIASQDYYPLRPAMYVNLSKVNYLSAGTVSSNNTMFEKNAMVINENETPKPDKSENPVYKVKKIRLSGLSHKIAAGKKLPLKATISPSNATNKALQWKASNTKVATVSSKGVVTLKKNSGGKSVTITALSKDGSKVQGSFKITSMKGIVKKLKVTAPSKIKAGKSTKLKAVVTASAGANKALTFTSSNTKYMTVSSKGVVKALKAGKGKTVKITAAATDGSGRKATVSVKVY</sequence>
<organism evidence="2 3">
    <name type="scientific">Dorea hominis</name>
    <dbReference type="NCBI Taxonomy" id="2763040"/>
    <lineage>
        <taxon>Bacteria</taxon>
        <taxon>Bacillati</taxon>
        <taxon>Bacillota</taxon>
        <taxon>Clostridia</taxon>
        <taxon>Lachnospirales</taxon>
        <taxon>Lachnospiraceae</taxon>
        <taxon>Dorea</taxon>
    </lineage>
</organism>
<evidence type="ECO:0000259" key="1">
    <source>
        <dbReference type="SMART" id="SM00635"/>
    </source>
</evidence>
<reference evidence="2 3" key="1">
    <citation type="submission" date="2020-08" db="EMBL/GenBank/DDBJ databases">
        <title>Genome public.</title>
        <authorList>
            <person name="Liu C."/>
            <person name="Sun Q."/>
        </authorList>
    </citation>
    <scope>NUCLEOTIDE SEQUENCE [LARGE SCALE GENOMIC DNA]</scope>
    <source>
        <strain evidence="2 3">NSJ-36</strain>
    </source>
</reference>
<dbReference type="EMBL" id="JACOOY010000003">
    <property type="protein sequence ID" value="MBC5664280.1"/>
    <property type="molecule type" value="Genomic_DNA"/>
</dbReference>
<dbReference type="Gene3D" id="2.60.40.1080">
    <property type="match status" value="2"/>
</dbReference>
<dbReference type="Pfam" id="PF02368">
    <property type="entry name" value="Big_2"/>
    <property type="match status" value="2"/>
</dbReference>
<feature type="domain" description="BIG2" evidence="1">
    <location>
        <begin position="356"/>
        <end position="436"/>
    </location>
</feature>
<dbReference type="InterPro" id="IPR008964">
    <property type="entry name" value="Invasin/intimin_cell_adhesion"/>
</dbReference>
<proteinExistence type="predicted"/>
<dbReference type="InterPro" id="IPR003343">
    <property type="entry name" value="Big_2"/>
</dbReference>
<protein>
    <submittedName>
        <fullName evidence="2">Ig domain-containing protein</fullName>
    </submittedName>
</protein>
<dbReference type="SUPFAM" id="SSF49373">
    <property type="entry name" value="Invasin/intimin cell-adhesion fragments"/>
    <property type="match status" value="2"/>
</dbReference>